<dbReference type="Proteomes" id="UP000054911">
    <property type="component" value="Unassembled WGS sequence"/>
</dbReference>
<evidence type="ECO:0000313" key="8">
    <source>
        <dbReference type="Proteomes" id="UP000054911"/>
    </source>
</evidence>
<feature type="signal peptide" evidence="6">
    <location>
        <begin position="1"/>
        <end position="24"/>
    </location>
</feature>
<dbReference type="PANTHER" id="PTHR39083">
    <property type="entry name" value="CYCLIC DI-GMP-BINDING PROTEIN"/>
    <property type="match status" value="1"/>
</dbReference>
<evidence type="ECO:0000256" key="2">
    <source>
        <dbReference type="ARBA" id="ARBA00022475"/>
    </source>
</evidence>
<organism evidence="7 8">
    <name type="scientific">Caballeronia pedi</name>
    <dbReference type="NCBI Taxonomy" id="1777141"/>
    <lineage>
        <taxon>Bacteria</taxon>
        <taxon>Pseudomonadati</taxon>
        <taxon>Pseudomonadota</taxon>
        <taxon>Betaproteobacteria</taxon>
        <taxon>Burkholderiales</taxon>
        <taxon>Burkholderiaceae</taxon>
        <taxon>Caballeronia</taxon>
    </lineage>
</organism>
<dbReference type="Pfam" id="PF03170">
    <property type="entry name" value="BcsB"/>
    <property type="match status" value="1"/>
</dbReference>
<evidence type="ECO:0000256" key="6">
    <source>
        <dbReference type="RuleBase" id="RU365021"/>
    </source>
</evidence>
<keyword evidence="4 6" id="KW-1133">Transmembrane helix</keyword>
<name>A0A158DWD2_9BURK</name>
<sequence>MSVIRKTMIAGWTACAIFSTMAQAATYAGKSASAPAAASAVNPGATAATAVSLATYANLSGPMRIAGASASRSISVPVSAREAVRGATLHLVASNSVSLLGERSQLVVRVNDRAIAQFQLSPRQPELTADIRVPAELLRAGYNTLSFQVAQHSTENCEEPNSPELWTEVDTSASTLAIQTELSPLTGTPPLLARLDELIDPKQNAPRAIAIVHAAHPVTDTQLASGGLLAQGVALRLRYKSADLRVQDAQTGEGGGMLPGLDLTPLADADVLLIGKLDTLAPYLDAHTLERIGGAFLGVYPKPGDPRHFVLIVAGRTDDEVNLAARVFSHAEVPLPRRNEMNADALAEARSGDATGRDALSGTKPYRLRDLGFRSTTLGVGASADVKLTLPADVYAPENAQAVLTLNFAEGAKMRADSVLNLYLNDRFVQAVALDQQQGAVVNRYRVSVPLRRFLPGANVLSLRPVLVPLVTDRCELRQSGNLQLSVFDDSTIELPPVLHFTNLPDLRRFAESGFPYTRRADGAELAIQLNARDNDTLNAAWSLLGKLAQKQGRPLTSAQITAGVPGVGRQTIIVAAGADLPRAAFEGAPWAPGRSMRLAAGVRAEGESETPANLWEGVKSVFGKPAYAANGSPDTVIEGDMKLSRQLLVMQYRNAASATATLMTAETPAELLRGMQQLVAPQNWESLDGDVSVVSLDSEALWTTRVGQRYEVGEIGAFDHIGYEVSAHPWIAYGVLAACLTVLAALTAVLLRRYHRKHHGDSSS</sequence>
<keyword evidence="6" id="KW-0135">Cellulose biosynthesis</keyword>
<dbReference type="UniPathway" id="UPA00694"/>
<dbReference type="STRING" id="1777141.AWB80_07596"/>
<evidence type="ECO:0000256" key="4">
    <source>
        <dbReference type="ARBA" id="ARBA00022989"/>
    </source>
</evidence>
<feature type="transmembrane region" description="Helical" evidence="6">
    <location>
        <begin position="731"/>
        <end position="752"/>
    </location>
</feature>
<comment type="function">
    <text evidence="6">Binds the cellulose synthase activator, bis-(3'-5') cyclic diguanylic acid (c-di-GMP).</text>
</comment>
<keyword evidence="2 6" id="KW-1003">Cell membrane</keyword>
<proteinExistence type="inferred from homology"/>
<keyword evidence="5 6" id="KW-0472">Membrane</keyword>
<reference evidence="7" key="1">
    <citation type="submission" date="2016-01" db="EMBL/GenBank/DDBJ databases">
        <authorList>
            <person name="Peeters C."/>
        </authorList>
    </citation>
    <scope>NUCLEOTIDE SEQUENCE [LARGE SCALE GENOMIC DNA]</scope>
    <source>
        <strain evidence="7">LMG 29323</strain>
    </source>
</reference>
<dbReference type="Gene3D" id="2.60.120.260">
    <property type="entry name" value="Galactose-binding domain-like"/>
    <property type="match status" value="2"/>
</dbReference>
<dbReference type="InterPro" id="IPR018513">
    <property type="entry name" value="Cell_synthase_bac"/>
</dbReference>
<dbReference type="GO" id="GO:0030244">
    <property type="term" value="P:cellulose biosynthetic process"/>
    <property type="evidence" value="ECO:0007669"/>
    <property type="project" value="UniProtKB-KW"/>
</dbReference>
<accession>A0A158DWD2</accession>
<dbReference type="EMBL" id="FCOE02000051">
    <property type="protein sequence ID" value="SAK98949.1"/>
    <property type="molecule type" value="Genomic_DNA"/>
</dbReference>
<dbReference type="GO" id="GO:0006011">
    <property type="term" value="P:UDP-alpha-D-glucose metabolic process"/>
    <property type="evidence" value="ECO:0007669"/>
    <property type="project" value="InterPro"/>
</dbReference>
<keyword evidence="3 6" id="KW-0812">Transmembrane</keyword>
<gene>
    <name evidence="7" type="ORF">AWB80_07596</name>
</gene>
<keyword evidence="6" id="KW-0973">c-di-GMP</keyword>
<keyword evidence="8" id="KW-1185">Reference proteome</keyword>
<comment type="similarity">
    <text evidence="6">Belongs to the AcsB/BcsB family.</text>
</comment>
<comment type="subcellular location">
    <subcellularLocation>
        <location evidence="6">Cell inner membrane</location>
    </subcellularLocation>
    <subcellularLocation>
        <location evidence="1">Cell membrane</location>
        <topology evidence="1">Single-pass membrane protein</topology>
    </subcellularLocation>
</comment>
<evidence type="ECO:0000256" key="5">
    <source>
        <dbReference type="ARBA" id="ARBA00023136"/>
    </source>
</evidence>
<evidence type="ECO:0000256" key="3">
    <source>
        <dbReference type="ARBA" id="ARBA00022692"/>
    </source>
</evidence>
<evidence type="ECO:0000256" key="1">
    <source>
        <dbReference type="ARBA" id="ARBA00004162"/>
    </source>
</evidence>
<evidence type="ECO:0000313" key="7">
    <source>
        <dbReference type="EMBL" id="SAK98949.1"/>
    </source>
</evidence>
<comment type="pathway">
    <text evidence="6">Glycan metabolism; bacterial cellulose biosynthesis.</text>
</comment>
<comment type="subunit">
    <text evidence="6">Tightly associated with the cellulose synthase catalytic subunit.</text>
</comment>
<keyword evidence="6" id="KW-0732">Signal</keyword>
<dbReference type="GO" id="GO:0005886">
    <property type="term" value="C:plasma membrane"/>
    <property type="evidence" value="ECO:0007669"/>
    <property type="project" value="UniProtKB-SubCell"/>
</dbReference>
<dbReference type="AlphaFoldDB" id="A0A158DWD2"/>
<protein>
    <recommendedName>
        <fullName evidence="6">Cyclic di-GMP-binding protein</fullName>
    </recommendedName>
    <alternativeName>
        <fullName evidence="6">Cellulose synthase regulatory subunit</fullName>
    </alternativeName>
</protein>
<feature type="chain" id="PRO_5015214321" description="Cyclic di-GMP-binding protein" evidence="6">
    <location>
        <begin position="25"/>
        <end position="765"/>
    </location>
</feature>
<dbReference type="PANTHER" id="PTHR39083:SF1">
    <property type="entry name" value="CYCLIC DI-GMP-BINDING PROTEIN"/>
    <property type="match status" value="1"/>
</dbReference>
<dbReference type="RefSeq" id="WP_061179807.1">
    <property type="nucleotide sequence ID" value="NZ_FCOE02000051.1"/>
</dbReference>
<comment type="caution">
    <text evidence="7">The sequence shown here is derived from an EMBL/GenBank/DDBJ whole genome shotgun (WGS) entry which is preliminary data.</text>
</comment>
<keyword evidence="6" id="KW-0997">Cell inner membrane</keyword>